<name>A0A3R7XEH2_APHAT</name>
<accession>A0A3R7XEH2</accession>
<dbReference type="Proteomes" id="UP000284702">
    <property type="component" value="Unassembled WGS sequence"/>
</dbReference>
<keyword evidence="1" id="KW-0472">Membrane</keyword>
<proteinExistence type="predicted"/>
<evidence type="ECO:0000256" key="1">
    <source>
        <dbReference type="SAM" id="Phobius"/>
    </source>
</evidence>
<organism evidence="2 3">
    <name type="scientific">Aphanomyces astaci</name>
    <name type="common">Crayfish plague agent</name>
    <dbReference type="NCBI Taxonomy" id="112090"/>
    <lineage>
        <taxon>Eukaryota</taxon>
        <taxon>Sar</taxon>
        <taxon>Stramenopiles</taxon>
        <taxon>Oomycota</taxon>
        <taxon>Saprolegniomycetes</taxon>
        <taxon>Saprolegniales</taxon>
        <taxon>Verrucalvaceae</taxon>
        <taxon>Aphanomyces</taxon>
    </lineage>
</organism>
<dbReference type="EMBL" id="MZMZ02005895">
    <property type="protein sequence ID" value="RQM11912.1"/>
    <property type="molecule type" value="Genomic_DNA"/>
</dbReference>
<feature type="transmembrane region" description="Helical" evidence="1">
    <location>
        <begin position="407"/>
        <end position="429"/>
    </location>
</feature>
<keyword evidence="3" id="KW-1185">Reference proteome</keyword>
<feature type="transmembrane region" description="Helical" evidence="1">
    <location>
        <begin position="458"/>
        <end position="477"/>
    </location>
</feature>
<gene>
    <name evidence="2" type="ORF">B5M09_005373</name>
</gene>
<evidence type="ECO:0000313" key="2">
    <source>
        <dbReference type="EMBL" id="RQM11912.1"/>
    </source>
</evidence>
<comment type="caution">
    <text evidence="2">The sequence shown here is derived from an EMBL/GenBank/DDBJ whole genome shotgun (WGS) entry which is preliminary data.</text>
</comment>
<reference evidence="2" key="1">
    <citation type="submission" date="2018-07" db="EMBL/GenBank/DDBJ databases">
        <title>Annotation of Aphanomyces astaci genome assembly.</title>
        <authorList>
            <person name="Studholme D.J."/>
        </authorList>
    </citation>
    <scope>NUCLEOTIDE SEQUENCE [LARGE SCALE GENOMIC DNA]</scope>
    <source>
        <strain evidence="2">Pc</strain>
    </source>
</reference>
<keyword evidence="1" id="KW-1133">Transmembrane helix</keyword>
<protein>
    <submittedName>
        <fullName evidence="2">Uncharacterized protein</fullName>
    </submittedName>
</protein>
<feature type="transmembrane region" description="Helical" evidence="1">
    <location>
        <begin position="483"/>
        <end position="505"/>
    </location>
</feature>
<evidence type="ECO:0000313" key="3">
    <source>
        <dbReference type="Proteomes" id="UP000284702"/>
    </source>
</evidence>
<feature type="transmembrane region" description="Helical" evidence="1">
    <location>
        <begin position="304"/>
        <end position="324"/>
    </location>
</feature>
<keyword evidence="1" id="KW-0812">Transmembrane</keyword>
<dbReference type="VEuPathDB" id="FungiDB:H257_00891"/>
<feature type="transmembrane region" description="Helical" evidence="1">
    <location>
        <begin position="228"/>
        <end position="256"/>
    </location>
</feature>
<dbReference type="AlphaFoldDB" id="A0A3R7XEH2"/>
<dbReference type="VEuPathDB" id="FungiDB:H257_00892"/>
<feature type="transmembrane region" description="Helical" evidence="1">
    <location>
        <begin position="336"/>
        <end position="360"/>
    </location>
</feature>
<sequence>MHDYSRSIATVRASTSKRPLTLDDLDLLTRRSMALTDRGIIHVLSLLIWKLTSQLLDTNSLEVKQCSHGSPIEPNMCVVLAMGMYLAMRPFQTPYGALFLADKPIDNFAGAFANLVNGMFALDGTPHNLGTKSMEMGAIELSTRGGPCDYWTIPPRTAVRLAVLIDSRCWRHVMGPMEHFYEAETCAKLPIRPSELQLRESFNMAMRVFGPQLRGHYKMVERNAHSNLLGLIEVAGLIALPIASLFITVLLLRVVFKPKDDLASRKSPNYGTIHSPFYPAEDDSIYAGQVDGNYVAPWTSTFDLAFLLSMLLSLVALVACTSLLQPELWVNLHFWVGLAIQAASMLLVSTLGGLVCRAFGIVNDKGYLLTTISATFKVNYTRKWQHFAAYILPLLNPWSFVDDDNDIAAQQLPLLWSYFSILLSFLLLVKPLRERFVWCMIQFNGLDRPDDRPHTLKWLVAGNLVPGFVVVVVLNALFGRRDILLLVVAIAIIGDGLAEPVGMFATRLT</sequence>